<gene>
    <name evidence="2" type="ORF">SAMN04488111_1718</name>
</gene>
<proteinExistence type="predicted"/>
<dbReference type="OrthoDB" id="5524063at2"/>
<keyword evidence="3" id="KW-1185">Reference proteome</keyword>
<dbReference type="Gene3D" id="3.40.30.10">
    <property type="entry name" value="Glutaredoxin"/>
    <property type="match status" value="1"/>
</dbReference>
<dbReference type="EMBL" id="FZNX01000002">
    <property type="protein sequence ID" value="SNR55541.1"/>
    <property type="molecule type" value="Genomic_DNA"/>
</dbReference>
<dbReference type="AlphaFoldDB" id="A0A238XAF1"/>
<dbReference type="SUPFAM" id="SSF52833">
    <property type="entry name" value="Thioredoxin-like"/>
    <property type="match status" value="1"/>
</dbReference>
<organism evidence="2 3">
    <name type="scientific">Lutibacter flavus</name>
    <dbReference type="NCBI Taxonomy" id="691689"/>
    <lineage>
        <taxon>Bacteria</taxon>
        <taxon>Pseudomonadati</taxon>
        <taxon>Bacteroidota</taxon>
        <taxon>Flavobacteriia</taxon>
        <taxon>Flavobacteriales</taxon>
        <taxon>Flavobacteriaceae</taxon>
        <taxon>Lutibacter</taxon>
    </lineage>
</organism>
<reference evidence="3" key="1">
    <citation type="submission" date="2017-06" db="EMBL/GenBank/DDBJ databases">
        <authorList>
            <person name="Varghese N."/>
            <person name="Submissions S."/>
        </authorList>
    </citation>
    <scope>NUCLEOTIDE SEQUENCE [LARGE SCALE GENOMIC DNA]</scope>
    <source>
        <strain evidence="3">DSM 27993</strain>
    </source>
</reference>
<evidence type="ECO:0008006" key="4">
    <source>
        <dbReference type="Google" id="ProtNLM"/>
    </source>
</evidence>
<dbReference type="InterPro" id="IPR047698">
    <property type="entry name" value="ArsF-like"/>
</dbReference>
<dbReference type="Proteomes" id="UP000198412">
    <property type="component" value="Unassembled WGS sequence"/>
</dbReference>
<sequence length="133" mass="15088">MKNLQLVVICCLLFVSAYGQSVNKIEVIDFHSTHRCITCKAIESNTKLVLETNFAKELKDGVISFQIVNVDDENNYKLAEKFQATGTGLFLNVISNGEEKQIDLTQFGFMYGKNTAEFTKRLKSRIEKQLSKI</sequence>
<name>A0A238XAF1_9FLAO</name>
<feature type="signal peptide" evidence="1">
    <location>
        <begin position="1"/>
        <end position="19"/>
    </location>
</feature>
<evidence type="ECO:0000256" key="1">
    <source>
        <dbReference type="SAM" id="SignalP"/>
    </source>
</evidence>
<feature type="chain" id="PRO_5012579452" description="Thioredoxin domain-containing protein" evidence="1">
    <location>
        <begin position="20"/>
        <end position="133"/>
    </location>
</feature>
<dbReference type="InterPro" id="IPR036249">
    <property type="entry name" value="Thioredoxin-like_sf"/>
</dbReference>
<evidence type="ECO:0000313" key="3">
    <source>
        <dbReference type="Proteomes" id="UP000198412"/>
    </source>
</evidence>
<protein>
    <recommendedName>
        <fullName evidence="4">Thioredoxin domain-containing protein</fullName>
    </recommendedName>
</protein>
<accession>A0A238XAF1</accession>
<evidence type="ECO:0000313" key="2">
    <source>
        <dbReference type="EMBL" id="SNR55541.1"/>
    </source>
</evidence>
<dbReference type="RefSeq" id="WP_089378019.1">
    <property type="nucleotide sequence ID" value="NZ_FZNX01000002.1"/>
</dbReference>
<keyword evidence="1" id="KW-0732">Signal</keyword>
<dbReference type="NCBIfam" id="NF040494">
    <property type="entry name" value="nitrored_ArsF"/>
    <property type="match status" value="1"/>
</dbReference>